<evidence type="ECO:0000259" key="11">
    <source>
        <dbReference type="Pfam" id="PF22936"/>
    </source>
</evidence>
<evidence type="ECO:0000256" key="8">
    <source>
        <dbReference type="ARBA" id="ARBA00059383"/>
    </source>
</evidence>
<feature type="domain" description="Retrovirus-related Pol polyprotein from transposon TNT 1-94-like beta-barrel" evidence="11">
    <location>
        <begin position="3"/>
        <end position="37"/>
    </location>
</feature>
<dbReference type="PANTHER" id="PTHR43715">
    <property type="entry name" value="GDP-MANNOSE 4,6-DEHYDRATASE"/>
    <property type="match status" value="1"/>
</dbReference>
<dbReference type="EC" id="4.2.1.47" evidence="5"/>
<dbReference type="Gene3D" id="3.40.50.720">
    <property type="entry name" value="NAD(P)-binding Rossmann-like Domain"/>
    <property type="match status" value="1"/>
</dbReference>
<evidence type="ECO:0000313" key="13">
    <source>
        <dbReference type="Proteomes" id="UP001374535"/>
    </source>
</evidence>
<keyword evidence="13" id="KW-1185">Reference proteome</keyword>
<evidence type="ECO:0000256" key="2">
    <source>
        <dbReference type="ARBA" id="ARBA00001937"/>
    </source>
</evidence>
<comment type="function">
    <text evidence="8">Catalyzes the conversion of GDP-D-mannose to GDP-4-dehydro-6-deoxy-D-mannose.</text>
</comment>
<accession>A0AAQ3NJR0</accession>
<dbReference type="FunFam" id="3.40.50.720:FF:000102">
    <property type="entry name" value="GDP-mannose 4,6-dehydratase"/>
    <property type="match status" value="1"/>
</dbReference>
<dbReference type="Gene3D" id="3.90.25.10">
    <property type="entry name" value="UDP-galactose 4-epimerase, domain 1"/>
    <property type="match status" value="1"/>
</dbReference>
<comment type="pathway">
    <text evidence="3">Nucleotide-sugar biosynthesis; GDP-L-fucose biosynthesis via de novo pathway; GDP-L-fucose from GDP-alpha-D-mannose: step 1/2.</text>
</comment>
<dbReference type="Proteomes" id="UP001374535">
    <property type="component" value="Chromosome 5"/>
</dbReference>
<comment type="similarity">
    <text evidence="4">Belongs to the NAD(P)-dependent epimerase/dehydratase family. GDP-mannose 4,6-dehydratase subfamily.</text>
</comment>
<name>A0AAQ3NJR0_VIGMU</name>
<evidence type="ECO:0000256" key="9">
    <source>
        <dbReference type="SAM" id="MobiDB-lite"/>
    </source>
</evidence>
<dbReference type="InterPro" id="IPR054722">
    <property type="entry name" value="PolX-like_BBD"/>
</dbReference>
<dbReference type="SUPFAM" id="SSF51735">
    <property type="entry name" value="NAD(P)-binding Rossmann-fold domains"/>
    <property type="match status" value="1"/>
</dbReference>
<comment type="catalytic activity">
    <reaction evidence="1">
        <text>GDP-alpha-D-mannose = GDP-4-dehydro-alpha-D-rhamnose + H2O</text>
        <dbReference type="Rhea" id="RHEA:23820"/>
        <dbReference type="ChEBI" id="CHEBI:15377"/>
        <dbReference type="ChEBI" id="CHEBI:57527"/>
        <dbReference type="ChEBI" id="CHEBI:57964"/>
        <dbReference type="EC" id="4.2.1.47"/>
    </reaction>
</comment>
<dbReference type="NCBIfam" id="TIGR01472">
    <property type="entry name" value="gmd"/>
    <property type="match status" value="1"/>
</dbReference>
<evidence type="ECO:0000256" key="5">
    <source>
        <dbReference type="ARBA" id="ARBA00011989"/>
    </source>
</evidence>
<dbReference type="EMBL" id="CP144696">
    <property type="protein sequence ID" value="WVZ11060.1"/>
    <property type="molecule type" value="Genomic_DNA"/>
</dbReference>
<evidence type="ECO:0000259" key="10">
    <source>
        <dbReference type="Pfam" id="PF16363"/>
    </source>
</evidence>
<protein>
    <recommendedName>
        <fullName evidence="5">GDP-mannose 4,6-dehydratase</fullName>
        <ecNumber evidence="5">4.2.1.47</ecNumber>
    </recommendedName>
</protein>
<evidence type="ECO:0000256" key="4">
    <source>
        <dbReference type="ARBA" id="ARBA00009263"/>
    </source>
</evidence>
<evidence type="ECO:0000256" key="7">
    <source>
        <dbReference type="ARBA" id="ARBA00023239"/>
    </source>
</evidence>
<evidence type="ECO:0000256" key="3">
    <source>
        <dbReference type="ARBA" id="ARBA00004912"/>
    </source>
</evidence>
<comment type="cofactor">
    <cofactor evidence="2">
        <name>NADP(+)</name>
        <dbReference type="ChEBI" id="CHEBI:58349"/>
    </cofactor>
</comment>
<dbReference type="GO" id="GO:0042351">
    <property type="term" value="P:'de novo' GDP-L-fucose biosynthetic process"/>
    <property type="evidence" value="ECO:0007669"/>
    <property type="project" value="TreeGrafter"/>
</dbReference>
<dbReference type="HAMAP" id="MF_00955">
    <property type="entry name" value="GDP_Man_dehydratase"/>
    <property type="match status" value="1"/>
</dbReference>
<dbReference type="AlphaFoldDB" id="A0AAQ3NJR0"/>
<sequence length="536" mass="60303">MVKIKLNGFVWELKNVRHIPDLTKNLISVGQLASEGYTTIFHGDDWKISKGAMTIARGKKSGTLYKTAGACHLIAVAANENPNLWHQRLGHMIYAEVEDILESPILRTPQPEESNEANNEQSEPPTPTPVLKRSFRPHVPNKRYIDYMHRGLCFFIPSFIHLFSHPAMEKANAAVGSGSATNGEVSPPPRKVALITGITGQDGSYLTEFLLNKGYEVHGLIRRSSNFNTQRIDHIYVDPHNAHKAHMKLHYADLSDASSLRRWLDTILPDEVYNLAAQSHVAVSFEIPDYTADVVATGALRLLEAVRSHIAASGRSHIRYYQAGSSEMFGSTPPPQSETTPFHPRSPYAASKCAAHWYTVNYREAYGLYACNGILFNHESPRRGENFVTRKITRAVGRIKVGLQNKLFLGNLQASRDWGFAGDYVEAMWLMLQQEKPDDYVVATEESHTVEEFLEVAFGYVGLNWRDHVVIDKRYFRPSEVDNLKGDASKAKKVLGWKPRVGFEQLVKMMVDQDIEMAKKEKVLVDAGYIDAQQQP</sequence>
<dbReference type="InterPro" id="IPR036291">
    <property type="entry name" value="NAD(P)-bd_dom_sf"/>
</dbReference>
<gene>
    <name evidence="12" type="ORF">V8G54_015590</name>
</gene>
<feature type="domain" description="NAD(P)-binding" evidence="10">
    <location>
        <begin position="194"/>
        <end position="510"/>
    </location>
</feature>
<dbReference type="Pfam" id="PF16363">
    <property type="entry name" value="GDP_Man_Dehyd"/>
    <property type="match status" value="1"/>
</dbReference>
<dbReference type="InterPro" id="IPR016040">
    <property type="entry name" value="NAD(P)-bd_dom"/>
</dbReference>
<dbReference type="CDD" id="cd05260">
    <property type="entry name" value="GDP_MD_SDR_e"/>
    <property type="match status" value="1"/>
</dbReference>
<evidence type="ECO:0000256" key="1">
    <source>
        <dbReference type="ARBA" id="ARBA00000188"/>
    </source>
</evidence>
<dbReference type="InterPro" id="IPR006368">
    <property type="entry name" value="GDP_Man_deHydtase"/>
</dbReference>
<dbReference type="PANTHER" id="PTHR43715:SF1">
    <property type="entry name" value="GDP-MANNOSE 4,6 DEHYDRATASE"/>
    <property type="match status" value="1"/>
</dbReference>
<feature type="region of interest" description="Disordered" evidence="9">
    <location>
        <begin position="109"/>
        <end position="134"/>
    </location>
</feature>
<evidence type="ECO:0000313" key="12">
    <source>
        <dbReference type="EMBL" id="WVZ11060.1"/>
    </source>
</evidence>
<evidence type="ECO:0000256" key="6">
    <source>
        <dbReference type="ARBA" id="ARBA00022857"/>
    </source>
</evidence>
<keyword evidence="7" id="KW-0456">Lyase</keyword>
<dbReference type="GO" id="GO:0008446">
    <property type="term" value="F:GDP-mannose 4,6-dehydratase activity"/>
    <property type="evidence" value="ECO:0007669"/>
    <property type="project" value="UniProtKB-EC"/>
</dbReference>
<organism evidence="12 13">
    <name type="scientific">Vigna mungo</name>
    <name type="common">Black gram</name>
    <name type="synonym">Phaseolus mungo</name>
    <dbReference type="NCBI Taxonomy" id="3915"/>
    <lineage>
        <taxon>Eukaryota</taxon>
        <taxon>Viridiplantae</taxon>
        <taxon>Streptophyta</taxon>
        <taxon>Embryophyta</taxon>
        <taxon>Tracheophyta</taxon>
        <taxon>Spermatophyta</taxon>
        <taxon>Magnoliopsida</taxon>
        <taxon>eudicotyledons</taxon>
        <taxon>Gunneridae</taxon>
        <taxon>Pentapetalae</taxon>
        <taxon>rosids</taxon>
        <taxon>fabids</taxon>
        <taxon>Fabales</taxon>
        <taxon>Fabaceae</taxon>
        <taxon>Papilionoideae</taxon>
        <taxon>50 kb inversion clade</taxon>
        <taxon>NPAAA clade</taxon>
        <taxon>indigoferoid/millettioid clade</taxon>
        <taxon>Phaseoleae</taxon>
        <taxon>Vigna</taxon>
    </lineage>
</organism>
<keyword evidence="6" id="KW-0521">NADP</keyword>
<feature type="compositionally biased region" description="Low complexity" evidence="9">
    <location>
        <begin position="109"/>
        <end position="123"/>
    </location>
</feature>
<dbReference type="Pfam" id="PF22936">
    <property type="entry name" value="Pol_BBD"/>
    <property type="match status" value="1"/>
</dbReference>
<proteinExistence type="inferred from homology"/>
<reference evidence="12 13" key="1">
    <citation type="journal article" date="2023" name="Life. Sci Alliance">
        <title>Evolutionary insights into 3D genome organization and epigenetic landscape of Vigna mungo.</title>
        <authorList>
            <person name="Junaid A."/>
            <person name="Singh B."/>
            <person name="Bhatia S."/>
        </authorList>
    </citation>
    <scope>NUCLEOTIDE SEQUENCE [LARGE SCALE GENOMIC DNA]</scope>
    <source>
        <strain evidence="12">Urdbean</strain>
    </source>
</reference>